<evidence type="ECO:0000256" key="1">
    <source>
        <dbReference type="ARBA" id="ARBA00022723"/>
    </source>
</evidence>
<dbReference type="GO" id="GO:0006351">
    <property type="term" value="P:DNA-templated transcription"/>
    <property type="evidence" value="ECO:0007669"/>
    <property type="project" value="InterPro"/>
</dbReference>
<dbReference type="GO" id="GO:0000981">
    <property type="term" value="F:DNA-binding transcription factor activity, RNA polymerase II-specific"/>
    <property type="evidence" value="ECO:0007669"/>
    <property type="project" value="InterPro"/>
</dbReference>
<dbReference type="PANTHER" id="PTHR47424:SF6">
    <property type="entry name" value="PROLINE UTILIZATION TRANS-ACTIVATOR"/>
    <property type="match status" value="1"/>
</dbReference>
<organism evidence="7 8">
    <name type="scientific">Pleomassaria siparia CBS 279.74</name>
    <dbReference type="NCBI Taxonomy" id="1314801"/>
    <lineage>
        <taxon>Eukaryota</taxon>
        <taxon>Fungi</taxon>
        <taxon>Dikarya</taxon>
        <taxon>Ascomycota</taxon>
        <taxon>Pezizomycotina</taxon>
        <taxon>Dothideomycetes</taxon>
        <taxon>Pleosporomycetidae</taxon>
        <taxon>Pleosporales</taxon>
        <taxon>Pleomassariaceae</taxon>
        <taxon>Pleomassaria</taxon>
    </lineage>
</organism>
<dbReference type="AlphaFoldDB" id="A0A6G1K9N3"/>
<keyword evidence="3" id="KW-0804">Transcription</keyword>
<dbReference type="GO" id="GO:0008270">
    <property type="term" value="F:zinc ion binding"/>
    <property type="evidence" value="ECO:0007669"/>
    <property type="project" value="InterPro"/>
</dbReference>
<evidence type="ECO:0000313" key="7">
    <source>
        <dbReference type="EMBL" id="KAF2709524.1"/>
    </source>
</evidence>
<accession>A0A6G1K9N3</accession>
<evidence type="ECO:0000256" key="4">
    <source>
        <dbReference type="ARBA" id="ARBA00023242"/>
    </source>
</evidence>
<dbReference type="PROSITE" id="PS00463">
    <property type="entry name" value="ZN2_CY6_FUNGAL_1"/>
    <property type="match status" value="1"/>
</dbReference>
<feature type="region of interest" description="Disordered" evidence="5">
    <location>
        <begin position="117"/>
        <end position="141"/>
    </location>
</feature>
<dbReference type="OrthoDB" id="3364175at2759"/>
<gene>
    <name evidence="7" type="ORF">K504DRAFT_533879</name>
</gene>
<dbReference type="PROSITE" id="PS50048">
    <property type="entry name" value="ZN2_CY6_FUNGAL_2"/>
    <property type="match status" value="1"/>
</dbReference>
<dbReference type="SUPFAM" id="SSF57701">
    <property type="entry name" value="Zn2/Cys6 DNA-binding domain"/>
    <property type="match status" value="1"/>
</dbReference>
<keyword evidence="2" id="KW-0805">Transcription regulation</keyword>
<dbReference type="SMART" id="SM00906">
    <property type="entry name" value="Fungal_trans"/>
    <property type="match status" value="1"/>
</dbReference>
<keyword evidence="1" id="KW-0479">Metal-binding</keyword>
<dbReference type="Proteomes" id="UP000799428">
    <property type="component" value="Unassembled WGS sequence"/>
</dbReference>
<keyword evidence="8" id="KW-1185">Reference proteome</keyword>
<dbReference type="Gene3D" id="4.10.240.10">
    <property type="entry name" value="Zn(2)-C6 fungal-type DNA-binding domain"/>
    <property type="match status" value="1"/>
</dbReference>
<dbReference type="GO" id="GO:0003677">
    <property type="term" value="F:DNA binding"/>
    <property type="evidence" value="ECO:0007669"/>
    <property type="project" value="InterPro"/>
</dbReference>
<name>A0A6G1K9N3_9PLEO</name>
<dbReference type="InterPro" id="IPR051127">
    <property type="entry name" value="Fungal_SecMet_Regulators"/>
</dbReference>
<evidence type="ECO:0000256" key="3">
    <source>
        <dbReference type="ARBA" id="ARBA00023163"/>
    </source>
</evidence>
<dbReference type="PANTHER" id="PTHR47424">
    <property type="entry name" value="REGULATORY PROTEIN GAL4"/>
    <property type="match status" value="1"/>
</dbReference>
<feature type="region of interest" description="Disordered" evidence="5">
    <location>
        <begin position="214"/>
        <end position="260"/>
    </location>
</feature>
<dbReference type="CDD" id="cd12148">
    <property type="entry name" value="fungal_TF_MHR"/>
    <property type="match status" value="1"/>
</dbReference>
<dbReference type="CDD" id="cd00067">
    <property type="entry name" value="GAL4"/>
    <property type="match status" value="1"/>
</dbReference>
<dbReference type="InterPro" id="IPR036864">
    <property type="entry name" value="Zn2-C6_fun-type_DNA-bd_sf"/>
</dbReference>
<keyword evidence="4" id="KW-0539">Nucleus</keyword>
<evidence type="ECO:0000259" key="6">
    <source>
        <dbReference type="PROSITE" id="PS50048"/>
    </source>
</evidence>
<dbReference type="InterPro" id="IPR001138">
    <property type="entry name" value="Zn2Cys6_DnaBD"/>
</dbReference>
<evidence type="ECO:0000256" key="2">
    <source>
        <dbReference type="ARBA" id="ARBA00023015"/>
    </source>
</evidence>
<reference evidence="7" key="1">
    <citation type="journal article" date="2020" name="Stud. Mycol.">
        <title>101 Dothideomycetes genomes: a test case for predicting lifestyles and emergence of pathogens.</title>
        <authorList>
            <person name="Haridas S."/>
            <person name="Albert R."/>
            <person name="Binder M."/>
            <person name="Bloem J."/>
            <person name="Labutti K."/>
            <person name="Salamov A."/>
            <person name="Andreopoulos B."/>
            <person name="Baker S."/>
            <person name="Barry K."/>
            <person name="Bills G."/>
            <person name="Bluhm B."/>
            <person name="Cannon C."/>
            <person name="Castanera R."/>
            <person name="Culley D."/>
            <person name="Daum C."/>
            <person name="Ezra D."/>
            <person name="Gonzalez J."/>
            <person name="Henrissat B."/>
            <person name="Kuo A."/>
            <person name="Liang C."/>
            <person name="Lipzen A."/>
            <person name="Lutzoni F."/>
            <person name="Magnuson J."/>
            <person name="Mondo S."/>
            <person name="Nolan M."/>
            <person name="Ohm R."/>
            <person name="Pangilinan J."/>
            <person name="Park H.-J."/>
            <person name="Ramirez L."/>
            <person name="Alfaro M."/>
            <person name="Sun H."/>
            <person name="Tritt A."/>
            <person name="Yoshinaga Y."/>
            <person name="Zwiers L.-H."/>
            <person name="Turgeon B."/>
            <person name="Goodwin S."/>
            <person name="Spatafora J."/>
            <person name="Crous P."/>
            <person name="Grigoriev I."/>
        </authorList>
    </citation>
    <scope>NUCLEOTIDE SEQUENCE</scope>
    <source>
        <strain evidence="7">CBS 279.74</strain>
    </source>
</reference>
<dbReference type="InterPro" id="IPR007219">
    <property type="entry name" value="XnlR_reg_dom"/>
</dbReference>
<sequence>MQNKTEPAARKRALVSCDRCKTRRTRCIRAISGEPCKACKTLRVACESKLPRKQRVYGSVETLSLRFRALESLMKGLFPNDNVQDTETLFRLAATRNIAMPATDDFTASDIFSEQRPALGHRHQHQHQPQSYPPAPGKLPEEDVSLAATATDHNPFLDAPTAQPVETLIPVLHEDTHYFGPSSSFHLATTIRSLVLRCNAIPEARSLLRTSPKSPAFANVHPSSNETYTSPLPLSTSPNDEGHVRKRARTGSEIPGDQHTTKDYTRETIADFLPSRSVADALASAFFEHVHLLFPVFDRSQFQCKYETTFARNHELIRENEETGWLCCLALVFSFGAHALEKHDPDQARVFQKKYLGFVHDLFQPLSSTTAVTNIQALVLLQLYDQNAEKRDSSWILIGTAARMAISLGMHREGTDCQFDPIERSTRKLVWAAVYSFEKFLCVILGRPSCIDDAEVSIGLPDAALLHEITILPGWIEKNGEGIKMSYQMVKRAYPANNSPKHHLVPISTAKTLLKELDDWHTALPEHLKLDSPGFYLRSRGLLLHVHYYFTRCLFTRDYLIQKVESNICRIENKPFTPGASMDMIVALSEDCINTALESLKCLIRIDEAGGLSGVSWIDIFYVFHSVLIVCVDFLARPKDQPESPQDVERKDCVRKILYSSRVIKMASTYHILGQITIRFASITGALDETYTLCNLPTEATILSPTLESIPSVRGTFTSIVDVLKTNNWNYQNEDTKLPWDFFDLTTQSGDVNLDYFP</sequence>
<evidence type="ECO:0000313" key="8">
    <source>
        <dbReference type="Proteomes" id="UP000799428"/>
    </source>
</evidence>
<proteinExistence type="predicted"/>
<evidence type="ECO:0000256" key="5">
    <source>
        <dbReference type="SAM" id="MobiDB-lite"/>
    </source>
</evidence>
<protein>
    <recommendedName>
        <fullName evidence="6">Zn(2)-C6 fungal-type domain-containing protein</fullName>
    </recommendedName>
</protein>
<feature type="compositionally biased region" description="Polar residues" evidence="5">
    <location>
        <begin position="221"/>
        <end position="239"/>
    </location>
</feature>
<dbReference type="Pfam" id="PF04082">
    <property type="entry name" value="Fungal_trans"/>
    <property type="match status" value="1"/>
</dbReference>
<feature type="domain" description="Zn(2)-C6 fungal-type" evidence="6">
    <location>
        <begin position="16"/>
        <end position="46"/>
    </location>
</feature>
<dbReference type="EMBL" id="MU005770">
    <property type="protein sequence ID" value="KAF2709524.1"/>
    <property type="molecule type" value="Genomic_DNA"/>
</dbReference>